<keyword evidence="11" id="KW-1185">Reference proteome</keyword>
<feature type="transmembrane region" description="Helical" evidence="8">
    <location>
        <begin position="322"/>
        <end position="341"/>
    </location>
</feature>
<dbReference type="InterPro" id="IPR020846">
    <property type="entry name" value="MFS_dom"/>
</dbReference>
<dbReference type="InterPro" id="IPR036259">
    <property type="entry name" value="MFS_trans_sf"/>
</dbReference>
<evidence type="ECO:0000256" key="1">
    <source>
        <dbReference type="ARBA" id="ARBA00004141"/>
    </source>
</evidence>
<dbReference type="FunFam" id="1.20.1250.20:FF:000306">
    <property type="entry name" value="MFS multidrug transporter, putative"/>
    <property type="match status" value="1"/>
</dbReference>
<keyword evidence="5 8" id="KW-0472">Membrane</keyword>
<dbReference type="GO" id="GO:0022857">
    <property type="term" value="F:transmembrane transporter activity"/>
    <property type="evidence" value="ECO:0007669"/>
    <property type="project" value="InterPro"/>
</dbReference>
<accession>A0A8H4YR65</accession>
<comment type="subcellular location">
    <subcellularLocation>
        <location evidence="1">Membrane</location>
        <topology evidence="1">Multi-pass membrane protein</topology>
    </subcellularLocation>
</comment>
<comment type="caution">
    <text evidence="10">The sequence shown here is derived from an EMBL/GenBank/DDBJ whole genome shotgun (WGS) entry which is preliminary data.</text>
</comment>
<reference evidence="10 11" key="1">
    <citation type="journal article" date="2020" name="BMC Genomics">
        <title>Correction to: Identification and distribution of gene clusters required for synthesis of sphingolipid metabolism inhibitors in diverse species of the filamentous fungus Fusarium.</title>
        <authorList>
            <person name="Kim H.S."/>
            <person name="Lohmar J.M."/>
            <person name="Busman M."/>
            <person name="Brown D.W."/>
            <person name="Naumann T.A."/>
            <person name="Divon H.H."/>
            <person name="Lysoe E."/>
            <person name="Uhlig S."/>
            <person name="Proctor R.H."/>
        </authorList>
    </citation>
    <scope>NUCLEOTIDE SEQUENCE [LARGE SCALE GENOMIC DNA]</scope>
    <source>
        <strain evidence="10 11">NRRL 25214</strain>
    </source>
</reference>
<dbReference type="SUPFAM" id="SSF103473">
    <property type="entry name" value="MFS general substrate transporter"/>
    <property type="match status" value="1"/>
</dbReference>
<evidence type="ECO:0000259" key="9">
    <source>
        <dbReference type="PROSITE" id="PS50850"/>
    </source>
</evidence>
<evidence type="ECO:0000256" key="3">
    <source>
        <dbReference type="ARBA" id="ARBA00022692"/>
    </source>
</evidence>
<dbReference type="PANTHER" id="PTHR23502">
    <property type="entry name" value="MAJOR FACILITATOR SUPERFAMILY"/>
    <property type="match status" value="1"/>
</dbReference>
<organism evidence="10 11">
    <name type="scientific">Fusarium anthophilum</name>
    <dbReference type="NCBI Taxonomy" id="48485"/>
    <lineage>
        <taxon>Eukaryota</taxon>
        <taxon>Fungi</taxon>
        <taxon>Dikarya</taxon>
        <taxon>Ascomycota</taxon>
        <taxon>Pezizomycotina</taxon>
        <taxon>Sordariomycetes</taxon>
        <taxon>Hypocreomycetidae</taxon>
        <taxon>Hypocreales</taxon>
        <taxon>Nectriaceae</taxon>
        <taxon>Fusarium</taxon>
        <taxon>Fusarium fujikuroi species complex</taxon>
    </lineage>
</organism>
<feature type="domain" description="Major facilitator superfamily (MFS) profile" evidence="9">
    <location>
        <begin position="62"/>
        <end position="491"/>
    </location>
</feature>
<dbReference type="Pfam" id="PF07690">
    <property type="entry name" value="MFS_1"/>
    <property type="match status" value="1"/>
</dbReference>
<evidence type="ECO:0000313" key="11">
    <source>
        <dbReference type="Proteomes" id="UP000573603"/>
    </source>
</evidence>
<dbReference type="GO" id="GO:0005886">
    <property type="term" value="C:plasma membrane"/>
    <property type="evidence" value="ECO:0007669"/>
    <property type="project" value="TreeGrafter"/>
</dbReference>
<sequence length="491" mass="52890">MQNPGGKTATSRFAENESPSIDEILRSAPNSEPILTREPSNAAVQSGDAPWSIWSPKQRKLIILTASFASLLSPLSSQIYLPALDTIAKGLNVTNSQVNLSITTYLVLQAIAPTFTAQLSDTVGRRPLYMACFVLYMAANLGLALQNNYAALLVLRCFQSAGSSGTTALSNAVATDITTSAQRGSYIVYAAAIPMLGPTLGPIAGVPMAILFPETCREIVGDGSIPPQKWNRCYTNVHMERRLIKEGNDVPHNERDGLGGSRDAYSWIPNPFSTITLLLERECGFTLLYGSLLYGSLLCCSFYATLTLIPSQFHAIYGFNELQIALCFIPFGLGSLVAAFNRGRMLDSNFRRHATRLGITTDKNKQTDLTNFPIERARLEVALPTILLGSACMVGFGWTLHYKTNLAGPLILLFVIAFCLSASLHCATCLMLDLYPGKAGTVTASNNLLRCLLGAGAAAAVVPMINAIGTGWTLTIFASSISCLYHFCGML</sequence>
<feature type="region of interest" description="Disordered" evidence="7">
    <location>
        <begin position="1"/>
        <end position="48"/>
    </location>
</feature>
<feature type="transmembrane region" description="Helical" evidence="8">
    <location>
        <begin position="381"/>
        <end position="400"/>
    </location>
</feature>
<dbReference type="PROSITE" id="PS50850">
    <property type="entry name" value="MFS"/>
    <property type="match status" value="1"/>
</dbReference>
<dbReference type="PANTHER" id="PTHR23502:SF51">
    <property type="entry name" value="QUINIDINE RESISTANCE PROTEIN 1-RELATED"/>
    <property type="match status" value="1"/>
</dbReference>
<feature type="compositionally biased region" description="Polar residues" evidence="7">
    <location>
        <begin position="1"/>
        <end position="19"/>
    </location>
</feature>
<evidence type="ECO:0000313" key="10">
    <source>
        <dbReference type="EMBL" id="KAF5232798.1"/>
    </source>
</evidence>
<evidence type="ECO:0000256" key="2">
    <source>
        <dbReference type="ARBA" id="ARBA00022448"/>
    </source>
</evidence>
<keyword evidence="2" id="KW-0813">Transport</keyword>
<evidence type="ECO:0000256" key="8">
    <source>
        <dbReference type="SAM" id="Phobius"/>
    </source>
</evidence>
<feature type="transmembrane region" description="Helical" evidence="8">
    <location>
        <begin position="447"/>
        <end position="465"/>
    </location>
</feature>
<evidence type="ECO:0000256" key="4">
    <source>
        <dbReference type="ARBA" id="ARBA00022989"/>
    </source>
</evidence>
<evidence type="ECO:0000256" key="5">
    <source>
        <dbReference type="ARBA" id="ARBA00023136"/>
    </source>
</evidence>
<protein>
    <recommendedName>
        <fullName evidence="9">Major facilitator superfamily (MFS) profile domain-containing protein</fullName>
    </recommendedName>
</protein>
<dbReference type="InterPro" id="IPR011701">
    <property type="entry name" value="MFS"/>
</dbReference>
<gene>
    <name evidence="10" type="ORF">FANTH_12809</name>
</gene>
<evidence type="ECO:0000256" key="6">
    <source>
        <dbReference type="ARBA" id="ARBA00023180"/>
    </source>
</evidence>
<proteinExistence type="predicted"/>
<dbReference type="Gene3D" id="1.20.1250.20">
    <property type="entry name" value="MFS general substrate transporter like domains"/>
    <property type="match status" value="1"/>
</dbReference>
<feature type="transmembrane region" description="Helical" evidence="8">
    <location>
        <begin position="128"/>
        <end position="146"/>
    </location>
</feature>
<feature type="transmembrane region" description="Helical" evidence="8">
    <location>
        <begin position="287"/>
        <end position="310"/>
    </location>
</feature>
<keyword evidence="3 8" id="KW-0812">Transmembrane</keyword>
<evidence type="ECO:0000256" key="7">
    <source>
        <dbReference type="SAM" id="MobiDB-lite"/>
    </source>
</evidence>
<dbReference type="Proteomes" id="UP000573603">
    <property type="component" value="Unassembled WGS sequence"/>
</dbReference>
<name>A0A8H4YR65_9HYPO</name>
<dbReference type="Gene3D" id="1.20.1720.10">
    <property type="entry name" value="Multidrug resistance protein D"/>
    <property type="match status" value="1"/>
</dbReference>
<dbReference type="EMBL" id="JABEVY010000435">
    <property type="protein sequence ID" value="KAF5232798.1"/>
    <property type="molecule type" value="Genomic_DNA"/>
</dbReference>
<keyword evidence="6" id="KW-0325">Glycoprotein</keyword>
<feature type="transmembrane region" description="Helical" evidence="8">
    <location>
        <begin position="61"/>
        <end position="81"/>
    </location>
</feature>
<keyword evidence="4 8" id="KW-1133">Transmembrane helix</keyword>
<dbReference type="AlphaFoldDB" id="A0A8H4YR65"/>
<feature type="transmembrane region" description="Helical" evidence="8">
    <location>
        <begin position="406"/>
        <end position="435"/>
    </location>
</feature>